<feature type="region of interest" description="Disordered" evidence="8">
    <location>
        <begin position="6222"/>
        <end position="6254"/>
    </location>
</feature>
<dbReference type="InterPro" id="IPR036055">
    <property type="entry name" value="LDL_receptor-like_sf"/>
</dbReference>
<feature type="region of interest" description="Disordered" evidence="8">
    <location>
        <begin position="6702"/>
        <end position="6721"/>
    </location>
</feature>
<feature type="region of interest" description="Disordered" evidence="8">
    <location>
        <begin position="6044"/>
        <end position="6066"/>
    </location>
</feature>
<dbReference type="PROSITE" id="PS50026">
    <property type="entry name" value="EGF_3"/>
    <property type="match status" value="2"/>
</dbReference>
<evidence type="ECO:0000256" key="9">
    <source>
        <dbReference type="SAM" id="Phobius"/>
    </source>
</evidence>
<feature type="compositionally biased region" description="Polar residues" evidence="8">
    <location>
        <begin position="982"/>
        <end position="991"/>
    </location>
</feature>
<dbReference type="PANTHER" id="PTHR39072">
    <property type="entry name" value="RE48511P"/>
    <property type="match status" value="1"/>
</dbReference>
<feature type="compositionally biased region" description="Basic and acidic residues" evidence="8">
    <location>
        <begin position="5874"/>
        <end position="5885"/>
    </location>
</feature>
<dbReference type="Pfam" id="PF07645">
    <property type="entry name" value="EGF_CA"/>
    <property type="match status" value="1"/>
</dbReference>
<dbReference type="PROSITE" id="PS50024">
    <property type="entry name" value="SEA"/>
    <property type="match status" value="1"/>
</dbReference>
<feature type="compositionally biased region" description="Basic and acidic residues" evidence="8">
    <location>
        <begin position="3149"/>
        <end position="3159"/>
    </location>
</feature>
<feature type="compositionally biased region" description="Low complexity" evidence="8">
    <location>
        <begin position="4229"/>
        <end position="4239"/>
    </location>
</feature>
<dbReference type="PROSITE" id="PS00022">
    <property type="entry name" value="EGF_1"/>
    <property type="match status" value="1"/>
</dbReference>
<sequence length="6734" mass="738581">MAFVNVVQNISNTGRYQGSSRSPCDLRTQFPCRTTPSICIELSQVRDGRTDCPDGSDEECPNGMHRCICGLPRCIERNKVGDGVKDCQDGSDEGEDSSNYLCPESSGKDEPFGVEIKKRRRRQSRQRNDPVVYPSGIISAFIGTEVNGDRTTYHTTQLYRTYVDGIYTEILQSTSVISPTPTLNDNRRMESTTNVQHFGSLNSGKVYLTAVNEPRSSISSGIEVSGTFLPPSELTSTKHFGLDISAQTIGTLYPAKSESSIIVVTGTAGAFVQRGSTADMTYPVFTGSYISGHENPTTYKFFFGNHPLTSDVKVILPSKTAEVFEASENYEAEESGLQGSISRRSDAIEDSINDAEVNEAFPEPFYVSSIASKEHYHSVPTLRMDIKPVAVTRYVQPSAYAETEEPVLAIAGGNTVGVVGTIRRPQKESTLRGHEKNSRQGRLYNPSATGRRVGQGGATIITDQFFFPGHRIETSMVGDASKAYERDISNAYYNVDGFDLQDQLRRFVKPTVVKDKRLTRTVGLYGPIYEMDDMTNGLSSTKSSNSENLETTSLTENESNDGVFTTTLYGFAEFSTRISGTHYIFLPASTRPRTFTPRVTRTSFSNGVPISSRSSSADIDEPEAFFRKPLFGTETREFISQKSMFTSTVKEPVEIQKTMFTSTVMTKQPEDRTRARKVDSTVDTVIAETLPLNLATVYTSDKEKTKSFDDGRNFLNLNSARKHSMMTEDSLALDISEIVDDIRVTDGNVDAANPTGLVSSITGTEIYQGTTTHWTTLIFGTYIDNTYAHVIESTSSIFFTVSKTASPEEMLFTESETPEESHSSSFSEEIFSKTNLESSSGNGIEIFSSLSDFSSTPRNSEYKTESQISATPRLEILTSGFILPGLRSINSEEDRNMESLQTITPESSTYSPVETDLPNVTPRVVYADGPESSVSEETEKTEVDVVHILTDGFILPGALQPTSSSDLTKTDSSETNEEIADITTTQESTVSSDSLLEILNRLNIGTSSIPVAESLELSTEVPLETTNELASRESNIESPPKSSETSSSVVFLTNDFILPGTSVADDTTDDTSVSSTLTDGFILPSVSSTSEDSSINDEPSSTPEVLSILTDGFILPAAAQSFKAPETSSTTINILPSSALLTAENFLPDDDSQNALVHGRNAGDEEKTIVLDNDLKSSANSENLLIETTRESSESLNMRSGKALNHGLPSTDKPNAEEILPSISFPITYFTTSTYFTTFLSEGSTVVSSRKETVSNVYTDSEQLKLAKLNPTETIIMPQTIQPTKIIYPSDDLTTFTYFTTSYVDGSKVISSRVETKNNIFPDSSTALPDLESSLTVLTYPTTYYTTLTYFTTLVQDGSTKVVSNEAVISNVVSPELGDKSKPVSTSIIETTPPLIVPHSVTPTTYFTTYTYYTTYHKDGTTSVSTTYKTVSNIFYGSESITITPTTALLETSTNNDFVGTSKLATYFTTYTYYTTYLRDGNPVVSSREEIVSNVRAIEATTPPDISSKSKEIMSSPTKTTFYTTYTYYTTLLKEGTTTVSTRKETVSNIIEGSMTSSVPVITRTDSPASAVIATPTVKTFFTTYTYYTTYLRSGSSVISTREDTVTNYITENPVTTFTSYPIVPSRSFTTYFTTLTSYYTLFNGGTKTVSTVYSTLTDIVVLTSSQESKPTIASTPSLTTYFTTHTHLSTLLSAGEQVVTKREETSSRIITIGTIPEPATIAHGITPLLPVDKEEVKPTDVVTKTYYTTYTFFTTYLSRGQPSVSTRLETVTNYITENVPRSQSIASTSYIQPSIPTISNSATSIQGSVDTALIAEKGITRDRTPTTHYTTYTFFTTLLSEGTPVIQSRTHVVSSVLNNEFTKDISSAHSTNNALTTKLVPVSTTVNTVYTTFTYYTTLFSGESPVVNTRYETSTNVVPITATPVITDKVLKATSDLEAAEGELHEKRVHPTPVITYYTTHTYVTTSVDSEGKTNFITRQVVSSATVKQELNSINDVQPSSTQPCCSSSTQYPYTFYTTFTYYTTRFHGDKPIISTRYETLTNVVKAPVASTESPLPSDSHVKQNSETKIYPSKTQIFAPTFSVYEPATSKVKGSEVIKSHRINDENKPSVSDPNSNLKVKLINDIDNSPSPPVLEISTNFSNEVNMDTTTASNFAYNFINTTNSTNAEETTKIVEETTTAIPVAEDKNTDQSINDVLPTTETTLNVNSSNEADLLKSVNKTEEIETTSESTSVETTTVVEIPKRGIFSRRRNRPTYRPRPSFRSSTSSTSPSVTKATQRTTTTRGPLSFNRRNSTRLLYRRPSQAPRPNPLNRLRPVRPSLTTASTDANDSTNKRRRRSFTDFESWRPIARKLLATPDEEAFDRISRNNDLVLSSSHSSPGKNQEQQIGLIRTMESREVNNGITTIYGTEIHGTFINGLYAQVAHTKVRLHSDTSNEIEKTPIIATPALSSSVTRNLETETNKVGLVSSRISTSVRDGLTTVYTTNIYGTYIGEVYAHLAQTTSNVIQPTATVQNPYPTGLISAVTRSEDNFGTITLWTTQIYGTFVNNYYAHIASTHSNVFVSPKVSQPTPLPSAFQNNLFTESLQQSKPIVPTARSVESSKTYKTGLLSSIVSEEERDGTTTQYVTNIFGTYIGEHYAKHAKTTSKIIAPTNTDSSSRSVGLISTIVNSVVNDNTATLYKTEIIGTYLGQHYAQLARTSTEYKILSTQQPAFTLTPSKQKTGLLSSSVIRSEVNSGTTTMHVNEIYGTYIGNAYAHIAKITTKVIQPTQTENKPLETSNTEYLQKTGLISSSVKTEVNDGTTTLHISEVHGTYVGNYYAHVARRTSTVLPFSPTTSTPVSQPIITTSSKSEGLISSEVRTEINQGTTTLHTREIHGTFINGFYAHVARSTSNIITPTITSTTPNTGLISAITSSEINNGVLTLHTTEIYGTRINGFYAHIARSTSNVITSTPAPETSSKLIGVISTATSTEINNGDTTLHRTSVIGTEIDGVYVQSVKKTSTVIYASRLYPDAISKTLDVTESTVLLVGGTAKDDLDTARVNELGNGNQFVSLIDDSDLGIKTPLNSQLYSDLLSPSLDSEITFSESISEITPKSVISATDLFLGNTEKITESSLTDVSETTKVSTPSNLSTKEAEVESSLQNKNIEKTTKPTRPEDDDDYNDYADNRTFKDKESVTSKPEQNIPRKNKTPPISSSRHSDSSNEYDDYEFGNDYDEFGDRKQNKKITPSLSSTRFKNTRQSKRKTDSYIDRDYENYDDYDYQDEESSSVKPTKTTSEVSTSKETPSSSIRIRPFTGRGRPTFSTTSRSSTKASYTIQFRRPSRTRNSRAFGHRSDNENDFDDELNSEEEEGDIEASEAVVTTATPQVLSFSRRKPFGGSRYQPPGRNTPSSTTARPLSIGRNRRPFGRSTSTSPSPTPSIKDSDPDYEENTTEDDDFDDYDEISDKKDVNRNRNFRSTRRPQSRISRFGERRSASNKRGSFRPREEEETENDDFDSTTPNYRNTRNRSNQRKPSRGRYNRNNSQSLKASFNSVSRDEDDDSQSLQPINRLRNNNRNRRPSYNPRTKRLSKTASETQTIKKPYLTVTSVVTTVKTLPIYHGFRTSYATLTTTALDTSIINPTEYSEVVSDDVTKTVFYSKTGYPDGIENLHTTITEVVVTTTSLASVKLVPIKIGFSTRTDTVTDIQVLTTLSTVYSVITPDTPQPTAFPQQFQPNFYPQLGPQNPDFGLVASANSFVTTQIVTSTTVVPIILRGRTILSTLTTTSTAESTVVQTVHVPQSAPNFIPQPYFAFQPLTTLLTLYVTGEHGELKPVVTTVTVPLYQQPVFHTKVARSLQQNVPSEHTLKTADIMDLQLMSSIEKGLSKDVDIDTHYDQLLSSGLEEINDLSEIRNTNRQTEPLDSTKISNTPHGVITYDVTTISKGPLTEIYEQKVTVNLEAEESKLQQNEIDRSKELYGLESRYSFRKLQQIIEEEPIFRPQRDFTRLRRPPAGVILATAADRRPEVQPTESVPSRPRQIFPNRRPLPENFNDDLTDIPRNGFRGLARRPVRRPVGNFRPLVERGSYTPSNSDNELTFPRDNPILDSNQPSPASDDVEKIQDLLSSLQNANRNLNSFGGFTGSPNEAETSDGFRPLSNPRGLRRGPGPALDDSTNAPDFSVRPRRLRITRPINGDEALNTGVRRVTRIRSPVIEASSVSLENEITPTNEFRISTPTLEEDEDDESSENSSPSLEETTGVSGENIGSRRTVIRRLRPSFVPGDGSGPRRPLVVRRTRLNDNSSPSVPTETIDELSPSFTLNSEAKESTEALEDKVKSTVVEDKTVSDVVGDSSVINDPSKPPVKKIVRLRKPENAETLQTGARRRVVISRKPPGGDNLSSNTVQGRGLASDTADSNFISDNGNLLHNSENDLENYNRLAPIFSNGNIDAHKQQSIYATKTYPITYYTILTYFTTFLHGPDVNYASREATFSNVIEQTLSPNLVKAFKSYSGRLSPTNGDSVLHLASRTLGDTTTIVNLASKQNIYNSDVYKDLSNFAFETTASAIQPLIRPTSTQAAFVSKTPIEALASLPKTYLTLFTYSYTFFDGTNRRESTRAETMTNVATDPMQFLTESIGTSVNAEGLVHLGPETRTVNLGSRNLEGTATIVNLGLKTLIKIDGVKNVVIEKTQPFEYITPSRTSLPEASTATIASYQPSRVMLESSYSSVNELDDTSQQFTPTETTPLFSNGYDETSNIANGPRSVVKVTSVIHKPTGPLKSGVFEPRPGVRVRVRPVVSRRLVPSDLASSFDISFDVNDLSTERLGEPLASPQYIPPGIHMGVISTPVLDDAFLTNMLVSSVGIGNDNDISSGVIEIDATSSDGVVVPTKKKLKVTVRRPQSESTSRTHTRFVLPSRFEITSRPRFYVVTRTGALGVVSNTQRPFTVKVSRKLKPTATELGPPSTTVIYDTYTTLTSVPVIFGLDTSFRNVILTTSSPITVSFVPTATYESETPIAPSTVVLTFFTTTTFTIPYVVGDETILTTLEETNSRIVTQTLGVDSLPYSTITRTPTYDSIVPTILPITSVEFGFDGPTTHTLSSVSKEFEAGAPTFQTESPSTVLHERKTFYTTYTFFSTFFAGTDAVVSSSEQVVTNVVTVPVTTDMIKPSSVSSSDIGPLTVFDTSESTITKTNYNTVTFYATLFSDTSSFVTPIEEVETQIQTITETYTITKTIAPEPSTTFQPPVVLPTSSITIEDEKSVVVTQTLYTTFTNFVTLFQGTDTVVTNLEETVSNVVTLTVPESAASSFMITPTSSTYKEATESFISPSFPRYTTREVLSTQTHYLTLFNNGESLLSSIEEVVTSYVTELEGPTSSPLYTSQIQFASSPEAPLVSSRLPSYLFESSYSPTETTETETTSEIQTYHPELVPSIRKIYSTLTFYTTYYSETSSIVASQTEVLTSYVTLFVPPSLLSASTSTTTTTTTTSSSTATWETTKEIEPTSTVDQSVFVFTTTDYSTLTLYTTLFSGDDIVVISSEHVVPEVITATITPSSISPSETATSDESVLTFLTTFTYYTTRFSGTDPVITSSESVVTQYVTIEAPPSIPSTSETIIESTPVEETILGVSTASGGDITSSFSDDMKGVEIIGVSSAVITGIEISPTIETKIEVESKIHSEIGSTPILSIPEISETSREKETSSHIDISSSFTPSEDSDKMPVSTPILVPFDSGIFSITEDVSLPVTSTSVIMKETEIIGVDGKKTSLAPSDTLILITGTDGFVTKLAEIDTIDLSPIYIPSSKEPSPSSSSEIKPATVIELSDLLGGNTALGGDIGLAIQDIVSRITGKKNKTETDDASGDLTTTDMTTEDQKLTETTPGTITLTDGTTETDSTESTTESSTEKDLNKDSRMDSKEIDYPIFVLPSHSEKDEKSSKSEDLAPVYVAPDIQGTTFLSTMATTSDEKSTDESTKSSTKSTTHSVSTSVITGARTVFIVPTKSSAERDSTKDIYSVVSETSTKDRTPRIEISRDTDIDSSMSTSEKSSTAETPNLKPSIGTSVVSGIRTIFFEPDSDKTTHSSETKHASRPEEPVTGRANVEVEKPKTFTTITKDGKTVVSRTTSGATTIFFPGQIPKFTAPVISTRYITSVESITRTLALTTTRTYYTRDSTLTVPSVYTTTIPPRTFVSTIIGSRTILGILPEPTETIQIHKTLKPSEHTTTVTTTTLIFNSIPSTVVRTLVLPTGVPTKTVGSETSVSSSPDGNVFNAGTEKPAKRPEVGDSTVVNDENLLRASERSDIIKPVQKSRDETYLRAAGPRLYESRSDVILDQDVHRPPIVITEKPKPEEDPFLNGRNGVCDPKCQPYKKEMCKETKGLWTCQCRPGHARRDSHEICKEIQTFVMLLKVVKMGNETVNFTSPLSDSDSHEYKDFVRNVKEGIADAYSITHVKDHIWDAEVNKITPANTMQEFTLQPTTPVPEEGGGVLVNLTLKVSKSVSGNLLEQELSRSLQTLGMRVGDSSLLAAPLSQNVQDFDECMDMRQNDCALRATCVNLEGSFTCQCEEGYEDMDRLLPGRICLAKTESCNYCHGRGDCLRGDDDKTFCRCQPMFVGRRCEINGLVLAIALPTAVAVVVLLLCAVLCCCRKCKKKSSTQNSGDPGSVFRGIALKGPMEGTLDRKAMIDTSSESSGEHGRKGIPFDGYQESGDVTPYKGSRRSDLSLNRSLSTGYTSPPVMIPRAKQPPGGPNKPMNYTVYDGQVYVW</sequence>
<feature type="compositionally biased region" description="Acidic residues" evidence="8">
    <location>
        <begin position="3207"/>
        <end position="3220"/>
    </location>
</feature>
<feature type="compositionally biased region" description="Polar residues" evidence="8">
    <location>
        <begin position="5677"/>
        <end position="5687"/>
    </location>
</feature>
<evidence type="ECO:0000259" key="11">
    <source>
        <dbReference type="PROSITE" id="PS50026"/>
    </source>
</evidence>
<feature type="region of interest" description="Disordered" evidence="8">
    <location>
        <begin position="4117"/>
        <end position="4162"/>
    </location>
</feature>
<evidence type="ECO:0000256" key="6">
    <source>
        <dbReference type="ARBA" id="ARBA00023157"/>
    </source>
</evidence>
<dbReference type="Pfam" id="PF15950">
    <property type="entry name" value="DUF4758"/>
    <property type="match status" value="13"/>
</dbReference>
<feature type="compositionally biased region" description="Basic and acidic residues" evidence="8">
    <location>
        <begin position="426"/>
        <end position="438"/>
    </location>
</feature>
<organism evidence="12 13">
    <name type="scientific">Trichonephila clavata</name>
    <name type="common">Joro spider</name>
    <name type="synonym">Nephila clavata</name>
    <dbReference type="NCBI Taxonomy" id="2740835"/>
    <lineage>
        <taxon>Eukaryota</taxon>
        <taxon>Metazoa</taxon>
        <taxon>Ecdysozoa</taxon>
        <taxon>Arthropoda</taxon>
        <taxon>Chelicerata</taxon>
        <taxon>Arachnida</taxon>
        <taxon>Araneae</taxon>
        <taxon>Araneomorphae</taxon>
        <taxon>Entelegynae</taxon>
        <taxon>Araneoidea</taxon>
        <taxon>Nephilidae</taxon>
        <taxon>Trichonephila</taxon>
    </lineage>
</organism>
<dbReference type="PROSITE" id="PS00010">
    <property type="entry name" value="ASX_HYDROXYL"/>
    <property type="match status" value="1"/>
</dbReference>
<feature type="compositionally biased region" description="Polar residues" evidence="8">
    <location>
        <begin position="2322"/>
        <end position="2333"/>
    </location>
</feature>
<feature type="region of interest" description="Disordered" evidence="8">
    <location>
        <begin position="3118"/>
        <end position="3579"/>
    </location>
</feature>
<evidence type="ECO:0000256" key="2">
    <source>
        <dbReference type="ARBA" id="ARBA00022692"/>
    </source>
</evidence>
<feature type="compositionally biased region" description="Acidic residues" evidence="8">
    <location>
        <begin position="3429"/>
        <end position="3446"/>
    </location>
</feature>
<dbReference type="InterPro" id="IPR002172">
    <property type="entry name" value="LDrepeatLR_classA_rpt"/>
</dbReference>
<dbReference type="PANTHER" id="PTHR39072:SF2">
    <property type="match status" value="1"/>
</dbReference>
<dbReference type="PROSITE" id="PS01187">
    <property type="entry name" value="EGF_CA"/>
    <property type="match status" value="1"/>
</dbReference>
<feature type="domain" description="EGF-like" evidence="11">
    <location>
        <begin position="6553"/>
        <end position="6588"/>
    </location>
</feature>
<evidence type="ECO:0000313" key="12">
    <source>
        <dbReference type="EMBL" id="GFQ73977.1"/>
    </source>
</evidence>
<feature type="compositionally biased region" description="Basic and acidic residues" evidence="8">
    <location>
        <begin position="5991"/>
        <end position="6006"/>
    </location>
</feature>
<keyword evidence="9" id="KW-0472">Membrane</keyword>
<reference evidence="12" key="1">
    <citation type="submission" date="2020-07" db="EMBL/GenBank/DDBJ databases">
        <title>Multicomponent nature underlies the extraordinary mechanical properties of spider dragline silk.</title>
        <authorList>
            <person name="Kono N."/>
            <person name="Nakamura H."/>
            <person name="Mori M."/>
            <person name="Yoshida Y."/>
            <person name="Ohtoshi R."/>
            <person name="Malay A.D."/>
            <person name="Moran D.A.P."/>
            <person name="Tomita M."/>
            <person name="Numata K."/>
            <person name="Arakawa K."/>
        </authorList>
    </citation>
    <scope>NUCLEOTIDE SEQUENCE</scope>
</reference>
<evidence type="ECO:0000256" key="5">
    <source>
        <dbReference type="ARBA" id="ARBA00022989"/>
    </source>
</evidence>
<name>A0A8X6FA16_TRICU</name>
<feature type="compositionally biased region" description="Basic and acidic residues" evidence="8">
    <location>
        <begin position="6045"/>
        <end position="6066"/>
    </location>
</feature>
<feature type="compositionally biased region" description="Polar residues" evidence="8">
    <location>
        <begin position="3523"/>
        <end position="3537"/>
    </location>
</feature>
<dbReference type="FunFam" id="2.10.25.10:FF:000038">
    <property type="entry name" value="Fibrillin 2"/>
    <property type="match status" value="1"/>
</dbReference>
<feature type="compositionally biased region" description="Acidic residues" evidence="8">
    <location>
        <begin position="4219"/>
        <end position="4228"/>
    </location>
</feature>
<keyword evidence="4" id="KW-0677">Repeat</keyword>
<feature type="compositionally biased region" description="Basic and acidic residues" evidence="8">
    <location>
        <begin position="3169"/>
        <end position="3180"/>
    </location>
</feature>
<feature type="region of interest" description="Disordered" evidence="8">
    <location>
        <begin position="4005"/>
        <end position="4040"/>
    </location>
</feature>
<feature type="compositionally biased region" description="Polar residues" evidence="8">
    <location>
        <begin position="3363"/>
        <end position="3373"/>
    </location>
</feature>
<dbReference type="OrthoDB" id="6430124at2759"/>
<feature type="region of interest" description="Disordered" evidence="8">
    <location>
        <begin position="4207"/>
        <end position="4272"/>
    </location>
</feature>
<evidence type="ECO:0000256" key="1">
    <source>
        <dbReference type="ARBA" id="ARBA00022536"/>
    </source>
</evidence>
<feature type="region of interest" description="Disordered" evidence="8">
    <location>
        <begin position="6656"/>
        <end position="6677"/>
    </location>
</feature>
<dbReference type="Gene3D" id="4.10.400.10">
    <property type="entry name" value="Low-density Lipoprotein Receptor"/>
    <property type="match status" value="2"/>
</dbReference>
<keyword evidence="1 7" id="KW-0245">EGF-like domain</keyword>
<feature type="compositionally biased region" description="Low complexity" evidence="8">
    <location>
        <begin position="5848"/>
        <end position="5873"/>
    </location>
</feature>
<dbReference type="CDD" id="cd00112">
    <property type="entry name" value="LDLa"/>
    <property type="match status" value="2"/>
</dbReference>
<feature type="compositionally biased region" description="Low complexity" evidence="8">
    <location>
        <begin position="2312"/>
        <end position="2321"/>
    </location>
</feature>
<dbReference type="InterPro" id="IPR000082">
    <property type="entry name" value="SEA_dom"/>
</dbReference>
<feature type="region of interest" description="Disordered" evidence="8">
    <location>
        <begin position="5990"/>
        <end position="6029"/>
    </location>
</feature>
<feature type="region of interest" description="Disordered" evidence="8">
    <location>
        <begin position="5667"/>
        <end position="5692"/>
    </location>
</feature>
<feature type="domain" description="SEA" evidence="10">
    <location>
        <begin position="6369"/>
        <end position="6501"/>
    </location>
</feature>
<feature type="compositionally biased region" description="Basic and acidic residues" evidence="8">
    <location>
        <begin position="5667"/>
        <end position="5676"/>
    </location>
</feature>
<feature type="region of interest" description="Disordered" evidence="8">
    <location>
        <begin position="4062"/>
        <end position="4099"/>
    </location>
</feature>
<feature type="compositionally biased region" description="Acidic residues" evidence="8">
    <location>
        <begin position="3490"/>
        <end position="3499"/>
    </location>
</feature>
<feature type="compositionally biased region" description="Polar residues" evidence="8">
    <location>
        <begin position="4117"/>
        <end position="4129"/>
    </location>
</feature>
<feature type="compositionally biased region" description="Basic and acidic residues" evidence="8">
    <location>
        <begin position="3247"/>
        <end position="3258"/>
    </location>
</feature>
<gene>
    <name evidence="12" type="primary">tc3a_68</name>
    <name evidence="12" type="ORF">TNCT_260971</name>
</gene>
<dbReference type="SMART" id="SM00192">
    <property type="entry name" value="LDLa"/>
    <property type="match status" value="2"/>
</dbReference>
<keyword evidence="2 9" id="KW-0812">Transmembrane</keyword>
<feature type="region of interest" description="Disordered" evidence="8">
    <location>
        <begin position="1018"/>
        <end position="1047"/>
    </location>
</feature>
<accession>A0A8X6FA16</accession>
<dbReference type="InterPro" id="IPR049883">
    <property type="entry name" value="NOTCH1_EGF-like"/>
</dbReference>
<dbReference type="InterPro" id="IPR018097">
    <property type="entry name" value="EGF_Ca-bd_CS"/>
</dbReference>
<feature type="region of interest" description="Disordered" evidence="8">
    <location>
        <begin position="5931"/>
        <end position="5953"/>
    </location>
</feature>
<dbReference type="GO" id="GO:0005509">
    <property type="term" value="F:calcium ion binding"/>
    <property type="evidence" value="ECO:0007669"/>
    <property type="project" value="InterPro"/>
</dbReference>
<proteinExistence type="predicted"/>
<feature type="compositionally biased region" description="Acidic residues" evidence="8">
    <location>
        <begin position="3259"/>
        <end position="3270"/>
    </location>
</feature>
<comment type="caution">
    <text evidence="12">The sequence shown here is derived from an EMBL/GenBank/DDBJ whole genome shotgun (WGS) entry which is preliminary data.</text>
</comment>
<feature type="compositionally biased region" description="Polar residues" evidence="8">
    <location>
        <begin position="6223"/>
        <end position="6235"/>
    </location>
</feature>
<protein>
    <submittedName>
        <fullName evidence="12">Transposable element Tc3 transposase</fullName>
    </submittedName>
</protein>
<dbReference type="PRINTS" id="PR00261">
    <property type="entry name" value="LDLRECEPTOR"/>
</dbReference>
<dbReference type="SMART" id="SM00181">
    <property type="entry name" value="EGF"/>
    <property type="match status" value="3"/>
</dbReference>
<dbReference type="InterPro" id="IPR000742">
    <property type="entry name" value="EGF"/>
</dbReference>
<dbReference type="SUPFAM" id="SSF57424">
    <property type="entry name" value="LDL receptor-like module"/>
    <property type="match status" value="1"/>
</dbReference>
<feature type="compositionally biased region" description="Low complexity" evidence="8">
    <location>
        <begin position="6009"/>
        <end position="6022"/>
    </location>
</feature>
<feature type="compositionally biased region" description="Basic and acidic residues" evidence="8">
    <location>
        <begin position="5935"/>
        <end position="5944"/>
    </location>
</feature>
<feature type="compositionally biased region" description="Polar residues" evidence="8">
    <location>
        <begin position="3229"/>
        <end position="3239"/>
    </location>
</feature>
<feature type="region of interest" description="Disordered" evidence="8">
    <location>
        <begin position="86"/>
        <end position="111"/>
    </location>
</feature>
<feature type="compositionally biased region" description="Polar residues" evidence="8">
    <location>
        <begin position="3389"/>
        <end position="3399"/>
    </location>
</feature>
<dbReference type="SMART" id="SM00179">
    <property type="entry name" value="EGF_CA"/>
    <property type="match status" value="1"/>
</dbReference>
<feature type="compositionally biased region" description="Low complexity" evidence="8">
    <location>
        <begin position="3305"/>
        <end position="3319"/>
    </location>
</feature>
<feature type="region of interest" description="Disordered" evidence="8">
    <location>
        <begin position="426"/>
        <end position="450"/>
    </location>
</feature>
<dbReference type="InterPro" id="IPR000152">
    <property type="entry name" value="EGF-type_Asp/Asn_hydroxyl_site"/>
</dbReference>
<comment type="caution">
    <text evidence="7">Lacks conserved residue(s) required for the propagation of feature annotation.</text>
</comment>
<dbReference type="Proteomes" id="UP000887116">
    <property type="component" value="Unassembled WGS sequence"/>
</dbReference>
<dbReference type="SUPFAM" id="SSF57184">
    <property type="entry name" value="Growth factor receptor domain"/>
    <property type="match status" value="1"/>
</dbReference>
<keyword evidence="3" id="KW-0732">Signal</keyword>
<keyword evidence="13" id="KW-1185">Reference proteome</keyword>
<feature type="transmembrane region" description="Helical" evidence="9">
    <location>
        <begin position="6592"/>
        <end position="6616"/>
    </location>
</feature>
<feature type="compositionally biased region" description="Low complexity" evidence="8">
    <location>
        <begin position="2260"/>
        <end position="2285"/>
    </location>
</feature>
<feature type="compositionally biased region" description="Acidic residues" evidence="8">
    <location>
        <begin position="3341"/>
        <end position="3359"/>
    </location>
</feature>
<feature type="compositionally biased region" description="Basic residues" evidence="8">
    <location>
        <begin position="3508"/>
        <end position="3522"/>
    </location>
</feature>
<feature type="compositionally biased region" description="Polar residues" evidence="8">
    <location>
        <begin position="3118"/>
        <end position="3136"/>
    </location>
</feature>
<feature type="compositionally biased region" description="Basic residues" evidence="8">
    <location>
        <begin position="3457"/>
        <end position="3466"/>
    </location>
</feature>
<evidence type="ECO:0000259" key="10">
    <source>
        <dbReference type="PROSITE" id="PS50024"/>
    </source>
</evidence>
<dbReference type="PROSITE" id="PS50068">
    <property type="entry name" value="LDLRA_2"/>
    <property type="match status" value="2"/>
</dbReference>
<feature type="disulfide bond" evidence="7">
    <location>
        <begin position="6578"/>
        <end position="6587"/>
    </location>
</feature>
<dbReference type="Gene3D" id="2.10.25.10">
    <property type="entry name" value="Laminin"/>
    <property type="match status" value="1"/>
</dbReference>
<feature type="compositionally biased region" description="Basic residues" evidence="8">
    <location>
        <begin position="2248"/>
        <end position="2258"/>
    </location>
</feature>
<evidence type="ECO:0000256" key="4">
    <source>
        <dbReference type="ARBA" id="ARBA00022737"/>
    </source>
</evidence>
<feature type="compositionally biased region" description="Low complexity" evidence="8">
    <location>
        <begin position="1037"/>
        <end position="1047"/>
    </location>
</feature>
<dbReference type="CDD" id="cd00054">
    <property type="entry name" value="EGF_CA"/>
    <property type="match status" value="1"/>
</dbReference>
<dbReference type="EMBL" id="BMAO01001511">
    <property type="protein sequence ID" value="GFQ73977.1"/>
    <property type="molecule type" value="Genomic_DNA"/>
</dbReference>
<keyword evidence="6 7" id="KW-1015">Disulfide bond</keyword>
<feature type="domain" description="EGF-like" evidence="11">
    <location>
        <begin position="6505"/>
        <end position="6544"/>
    </location>
</feature>
<evidence type="ECO:0000256" key="7">
    <source>
        <dbReference type="PROSITE-ProRule" id="PRU00076"/>
    </source>
</evidence>
<evidence type="ECO:0000256" key="8">
    <source>
        <dbReference type="SAM" id="MobiDB-lite"/>
    </source>
</evidence>
<feature type="compositionally biased region" description="Low complexity" evidence="8">
    <location>
        <begin position="3272"/>
        <end position="3292"/>
    </location>
</feature>
<dbReference type="InterPro" id="IPR001881">
    <property type="entry name" value="EGF-like_Ca-bd_dom"/>
</dbReference>
<dbReference type="InterPro" id="IPR009030">
    <property type="entry name" value="Growth_fac_rcpt_cys_sf"/>
</dbReference>
<evidence type="ECO:0000256" key="3">
    <source>
        <dbReference type="ARBA" id="ARBA00022729"/>
    </source>
</evidence>
<dbReference type="InterPro" id="IPR031866">
    <property type="entry name" value="DUF4758"/>
</dbReference>
<feature type="compositionally biased region" description="Basic residues" evidence="8">
    <location>
        <begin position="3556"/>
        <end position="3573"/>
    </location>
</feature>
<evidence type="ECO:0000313" key="13">
    <source>
        <dbReference type="Proteomes" id="UP000887116"/>
    </source>
</evidence>
<keyword evidence="5 9" id="KW-1133">Transmembrane helix</keyword>
<feature type="region of interest" description="Disordered" evidence="8">
    <location>
        <begin position="5823"/>
        <end position="5885"/>
    </location>
</feature>
<feature type="region of interest" description="Disordered" evidence="8">
    <location>
        <begin position="2246"/>
        <end position="2341"/>
    </location>
</feature>
<feature type="region of interest" description="Disordered" evidence="8">
    <location>
        <begin position="959"/>
        <end position="991"/>
    </location>
</feature>